<feature type="transmembrane region" description="Helical" evidence="14">
    <location>
        <begin position="85"/>
        <end position="104"/>
    </location>
</feature>
<keyword evidence="8 14" id="KW-1133">Transmembrane helix</keyword>
<keyword evidence="14" id="KW-0573">Peptidoglycan synthesis</keyword>
<dbReference type="GO" id="GO:0005886">
    <property type="term" value="C:plasma membrane"/>
    <property type="evidence" value="ECO:0007669"/>
    <property type="project" value="UniProtKB-SubCell"/>
</dbReference>
<comment type="subcellular location">
    <subcellularLocation>
        <location evidence="1 14">Cell membrane</location>
        <topology evidence="1 14">Multi-pass membrane protein</topology>
    </subcellularLocation>
</comment>
<dbReference type="AlphaFoldDB" id="A0AAW9QSG1"/>
<dbReference type="Pfam" id="PF02673">
    <property type="entry name" value="BacA"/>
    <property type="match status" value="1"/>
</dbReference>
<gene>
    <name evidence="14" type="primary">uppP</name>
    <name evidence="15" type="ORF">WB794_00695</name>
</gene>
<evidence type="ECO:0000256" key="2">
    <source>
        <dbReference type="ARBA" id="ARBA00010621"/>
    </source>
</evidence>
<keyword evidence="14" id="KW-0961">Cell wall biogenesis/degradation</keyword>
<dbReference type="PANTHER" id="PTHR30622:SF4">
    <property type="entry name" value="UNDECAPRENYL-DIPHOSPHATASE"/>
    <property type="match status" value="1"/>
</dbReference>
<keyword evidence="16" id="KW-1185">Reference proteome</keyword>
<feature type="transmembrane region" description="Helical" evidence="14">
    <location>
        <begin position="261"/>
        <end position="278"/>
    </location>
</feature>
<proteinExistence type="inferred from homology"/>
<feature type="transmembrane region" description="Helical" evidence="14">
    <location>
        <begin position="110"/>
        <end position="131"/>
    </location>
</feature>
<dbReference type="GO" id="GO:0050380">
    <property type="term" value="F:undecaprenyl-diphosphatase activity"/>
    <property type="evidence" value="ECO:0007669"/>
    <property type="project" value="UniProtKB-UniRule"/>
</dbReference>
<evidence type="ECO:0000256" key="10">
    <source>
        <dbReference type="ARBA" id="ARBA00023251"/>
    </source>
</evidence>
<evidence type="ECO:0000313" key="15">
    <source>
        <dbReference type="EMBL" id="MEJ1248200.1"/>
    </source>
</evidence>
<comment type="caution">
    <text evidence="15">The sequence shown here is derived from an EMBL/GenBank/DDBJ whole genome shotgun (WGS) entry which is preliminary data.</text>
</comment>
<dbReference type="GO" id="GO:0008360">
    <property type="term" value="P:regulation of cell shape"/>
    <property type="evidence" value="ECO:0007669"/>
    <property type="project" value="UniProtKB-KW"/>
</dbReference>
<dbReference type="GO" id="GO:0071555">
    <property type="term" value="P:cell wall organization"/>
    <property type="evidence" value="ECO:0007669"/>
    <property type="project" value="UniProtKB-KW"/>
</dbReference>
<name>A0AAW9QSG1_9GAMM</name>
<dbReference type="EMBL" id="JBBDHC010000001">
    <property type="protein sequence ID" value="MEJ1248200.1"/>
    <property type="molecule type" value="Genomic_DNA"/>
</dbReference>
<keyword evidence="10 14" id="KW-0046">Antibiotic resistance</keyword>
<feature type="transmembrane region" description="Helical" evidence="14">
    <location>
        <begin position="40"/>
        <end position="59"/>
    </location>
</feature>
<comment type="catalytic activity">
    <reaction evidence="13 14">
        <text>di-trans,octa-cis-undecaprenyl diphosphate + H2O = di-trans,octa-cis-undecaprenyl phosphate + phosphate + H(+)</text>
        <dbReference type="Rhea" id="RHEA:28094"/>
        <dbReference type="ChEBI" id="CHEBI:15377"/>
        <dbReference type="ChEBI" id="CHEBI:15378"/>
        <dbReference type="ChEBI" id="CHEBI:43474"/>
        <dbReference type="ChEBI" id="CHEBI:58405"/>
        <dbReference type="ChEBI" id="CHEBI:60392"/>
        <dbReference type="EC" id="3.6.1.27"/>
    </reaction>
</comment>
<evidence type="ECO:0000256" key="3">
    <source>
        <dbReference type="ARBA" id="ARBA00012374"/>
    </source>
</evidence>
<keyword evidence="6 14" id="KW-0812">Transmembrane</keyword>
<keyword evidence="7 14" id="KW-0378">Hydrolase</keyword>
<dbReference type="GO" id="GO:0009252">
    <property type="term" value="P:peptidoglycan biosynthetic process"/>
    <property type="evidence" value="ECO:0007669"/>
    <property type="project" value="UniProtKB-KW"/>
</dbReference>
<organism evidence="15 16">
    <name type="scientific">Denitratimonas tolerans</name>
    <dbReference type="NCBI Taxonomy" id="1338420"/>
    <lineage>
        <taxon>Bacteria</taxon>
        <taxon>Pseudomonadati</taxon>
        <taxon>Pseudomonadota</taxon>
        <taxon>Gammaproteobacteria</taxon>
        <taxon>Lysobacterales</taxon>
        <taxon>Lysobacteraceae</taxon>
        <taxon>Denitratimonas</taxon>
    </lineage>
</organism>
<evidence type="ECO:0000256" key="6">
    <source>
        <dbReference type="ARBA" id="ARBA00022692"/>
    </source>
</evidence>
<evidence type="ECO:0000313" key="16">
    <source>
        <dbReference type="Proteomes" id="UP001364472"/>
    </source>
</evidence>
<keyword evidence="14" id="KW-0133">Cell shape</keyword>
<keyword evidence="9 14" id="KW-0472">Membrane</keyword>
<evidence type="ECO:0000256" key="4">
    <source>
        <dbReference type="ARBA" id="ARBA00021581"/>
    </source>
</evidence>
<comment type="similarity">
    <text evidence="2 14">Belongs to the UppP family.</text>
</comment>
<evidence type="ECO:0000256" key="13">
    <source>
        <dbReference type="ARBA" id="ARBA00047594"/>
    </source>
</evidence>
<dbReference type="InterPro" id="IPR003824">
    <property type="entry name" value="UppP"/>
</dbReference>
<sequence>MDFLQILILALVQALTEFLPVSSSAHLVLASEMFGWQYQGLSFDLALHCGTLIAILAYFRRDIAELVREALAWRPGRRLNPTQRLALGITLATIPAGLAGLLLGDAGALVLRHPVMIASNLILFGLLLWFAERWSLRAGRALVAEGTGAGEALGRLSIGRALLIGCAQTLALMPGTSRSGATMTAGMLLGLDRAQAARYSFLLATPVMVLATAYGAWEARGEPLAGLGDMALGTLFSAVSGWFVIRFFLGVIRRIGTAPFVAYRVLLGVAVLGWYFLLR</sequence>
<protein>
    <recommendedName>
        <fullName evidence="4 14">Undecaprenyl-diphosphatase</fullName>
        <ecNumber evidence="3 14">3.6.1.27</ecNumber>
    </recommendedName>
    <alternativeName>
        <fullName evidence="12 14">Bacitracin resistance protein</fullName>
    </alternativeName>
    <alternativeName>
        <fullName evidence="11 14">Undecaprenyl pyrophosphate phosphatase</fullName>
    </alternativeName>
</protein>
<reference evidence="15 16" key="1">
    <citation type="journal article" date="2016" name="Antonie Van Leeuwenhoek">
        <title>Denitratimonas tolerans gen. nov., sp. nov., a denitrifying bacterium isolated from a bioreactor for tannery wastewater treatment.</title>
        <authorList>
            <person name="Han S.I."/>
            <person name="Kim J.O."/>
            <person name="Lee Y.R."/>
            <person name="Ekpeghere K.I."/>
            <person name="Koh S.C."/>
            <person name="Whang K.S."/>
        </authorList>
    </citation>
    <scope>NUCLEOTIDE SEQUENCE [LARGE SCALE GENOMIC DNA]</scope>
    <source>
        <strain evidence="15 16">KACC 17565</strain>
    </source>
</reference>
<evidence type="ECO:0000256" key="7">
    <source>
        <dbReference type="ARBA" id="ARBA00022801"/>
    </source>
</evidence>
<dbReference type="RefSeq" id="WP_337333910.1">
    <property type="nucleotide sequence ID" value="NZ_JBBDHC010000001.1"/>
</dbReference>
<evidence type="ECO:0000256" key="14">
    <source>
        <dbReference type="HAMAP-Rule" id="MF_01006"/>
    </source>
</evidence>
<feature type="transmembrane region" description="Helical" evidence="14">
    <location>
        <begin position="229"/>
        <end position="249"/>
    </location>
</feature>
<evidence type="ECO:0000256" key="5">
    <source>
        <dbReference type="ARBA" id="ARBA00022475"/>
    </source>
</evidence>
<keyword evidence="5 14" id="KW-1003">Cell membrane</keyword>
<dbReference type="Proteomes" id="UP001364472">
    <property type="component" value="Unassembled WGS sequence"/>
</dbReference>
<comment type="function">
    <text evidence="14">Catalyzes the dephosphorylation of undecaprenyl diphosphate (UPP). Confers resistance to bacitracin.</text>
</comment>
<feature type="transmembrane region" description="Helical" evidence="14">
    <location>
        <begin position="196"/>
        <end position="217"/>
    </location>
</feature>
<accession>A0AAW9QSG1</accession>
<evidence type="ECO:0000256" key="9">
    <source>
        <dbReference type="ARBA" id="ARBA00023136"/>
    </source>
</evidence>
<dbReference type="EC" id="3.6.1.27" evidence="3 14"/>
<evidence type="ECO:0000256" key="11">
    <source>
        <dbReference type="ARBA" id="ARBA00032707"/>
    </source>
</evidence>
<dbReference type="PANTHER" id="PTHR30622">
    <property type="entry name" value="UNDECAPRENYL-DIPHOSPHATASE"/>
    <property type="match status" value="1"/>
</dbReference>
<dbReference type="GO" id="GO:0046677">
    <property type="term" value="P:response to antibiotic"/>
    <property type="evidence" value="ECO:0007669"/>
    <property type="project" value="UniProtKB-UniRule"/>
</dbReference>
<dbReference type="HAMAP" id="MF_01006">
    <property type="entry name" value="Undec_diphosphatase"/>
    <property type="match status" value="1"/>
</dbReference>
<comment type="miscellaneous">
    <text evidence="14">Bacitracin is thought to be involved in the inhibition of peptidoglycan synthesis by sequestering undecaprenyl diphosphate, thereby reducing the pool of lipid carrier available.</text>
</comment>
<evidence type="ECO:0000256" key="8">
    <source>
        <dbReference type="ARBA" id="ARBA00022989"/>
    </source>
</evidence>
<evidence type="ECO:0000256" key="12">
    <source>
        <dbReference type="ARBA" id="ARBA00032932"/>
    </source>
</evidence>
<evidence type="ECO:0000256" key="1">
    <source>
        <dbReference type="ARBA" id="ARBA00004651"/>
    </source>
</evidence>